<reference evidence="2 3" key="1">
    <citation type="journal article" date="2023" name="Nucleic Acids Res.">
        <title>The hologenome of Daphnia magna reveals possible DNA methylation and microbiome-mediated evolution of the host genome.</title>
        <authorList>
            <person name="Chaturvedi A."/>
            <person name="Li X."/>
            <person name="Dhandapani V."/>
            <person name="Marshall H."/>
            <person name="Kissane S."/>
            <person name="Cuenca-Cambronero M."/>
            <person name="Asole G."/>
            <person name="Calvet F."/>
            <person name="Ruiz-Romero M."/>
            <person name="Marangio P."/>
            <person name="Guigo R."/>
            <person name="Rago D."/>
            <person name="Mirbahai L."/>
            <person name="Eastwood N."/>
            <person name="Colbourne J.K."/>
            <person name="Zhou J."/>
            <person name="Mallon E."/>
            <person name="Orsini L."/>
        </authorList>
    </citation>
    <scope>NUCLEOTIDE SEQUENCE [LARGE SCALE GENOMIC DNA]</scope>
    <source>
        <strain evidence="2">LRV0_1</strain>
    </source>
</reference>
<accession>A0ABR0A175</accession>
<dbReference type="Pfam" id="PF15753">
    <property type="entry name" value="BLOC1S3"/>
    <property type="match status" value="1"/>
</dbReference>
<proteinExistence type="predicted"/>
<comment type="caution">
    <text evidence="2">The sequence shown here is derived from an EMBL/GenBank/DDBJ whole genome shotgun (WGS) entry which is preliminary data.</text>
</comment>
<feature type="compositionally biased region" description="Polar residues" evidence="1">
    <location>
        <begin position="25"/>
        <end position="41"/>
    </location>
</feature>
<organism evidence="2 3">
    <name type="scientific">Daphnia magna</name>
    <dbReference type="NCBI Taxonomy" id="35525"/>
    <lineage>
        <taxon>Eukaryota</taxon>
        <taxon>Metazoa</taxon>
        <taxon>Ecdysozoa</taxon>
        <taxon>Arthropoda</taxon>
        <taxon>Crustacea</taxon>
        <taxon>Branchiopoda</taxon>
        <taxon>Diplostraca</taxon>
        <taxon>Cladocera</taxon>
        <taxon>Anomopoda</taxon>
        <taxon>Daphniidae</taxon>
        <taxon>Daphnia</taxon>
    </lineage>
</organism>
<evidence type="ECO:0008006" key="4">
    <source>
        <dbReference type="Google" id="ProtNLM"/>
    </source>
</evidence>
<name>A0ABR0A175_9CRUS</name>
<protein>
    <recommendedName>
        <fullName evidence="4">Biogenesis of lysosome-related organelles complex 1 subunit 3</fullName>
    </recommendedName>
</protein>
<feature type="region of interest" description="Disordered" evidence="1">
    <location>
        <begin position="16"/>
        <end position="48"/>
    </location>
</feature>
<keyword evidence="3" id="KW-1185">Reference proteome</keyword>
<evidence type="ECO:0000313" key="2">
    <source>
        <dbReference type="EMBL" id="KAK4018901.1"/>
    </source>
</evidence>
<dbReference type="InterPro" id="IPR017245">
    <property type="entry name" value="BLOC-1_complex_su-3"/>
</dbReference>
<dbReference type="Proteomes" id="UP001234178">
    <property type="component" value="Unassembled WGS sequence"/>
</dbReference>
<evidence type="ECO:0000313" key="3">
    <source>
        <dbReference type="Proteomes" id="UP001234178"/>
    </source>
</evidence>
<sequence>METSNRVVCGMVLGEASESDEDSDVPNNSTVANISLVPSTGNKKKTPKHKLKYNTLLHYRLRDSNISLRNNMVNMAEQPVQKATQRLQESLQIQTRTRASLHEMPRYLHQLSVALVGLQDRLPTICNTKIIPESKGN</sequence>
<evidence type="ECO:0000256" key="1">
    <source>
        <dbReference type="SAM" id="MobiDB-lite"/>
    </source>
</evidence>
<gene>
    <name evidence="2" type="ORF">OUZ56_000940</name>
</gene>
<dbReference type="EMBL" id="JAOYFB010000036">
    <property type="protein sequence ID" value="KAK4018901.1"/>
    <property type="molecule type" value="Genomic_DNA"/>
</dbReference>